<evidence type="ECO:0000313" key="2">
    <source>
        <dbReference type="EMBL" id="KHN10505.1"/>
    </source>
</evidence>
<proteinExistence type="predicted"/>
<reference evidence="2" key="1">
    <citation type="submission" date="2014-07" db="EMBL/GenBank/DDBJ databases">
        <title>Identification of a novel salt tolerance gene in wild soybean by whole-genome sequencing.</title>
        <authorList>
            <person name="Lam H.-M."/>
            <person name="Qi X."/>
            <person name="Li M.-W."/>
            <person name="Liu X."/>
            <person name="Xie M."/>
            <person name="Ni M."/>
            <person name="Xu X."/>
        </authorList>
    </citation>
    <scope>NUCLEOTIDE SEQUENCE [LARGE SCALE GENOMIC DNA]</scope>
    <source>
        <tissue evidence="2">Root</tissue>
    </source>
</reference>
<dbReference type="AlphaFoldDB" id="A0A0B2PN18"/>
<evidence type="ECO:0000256" key="1">
    <source>
        <dbReference type="SAM" id="MobiDB-lite"/>
    </source>
</evidence>
<feature type="region of interest" description="Disordered" evidence="1">
    <location>
        <begin position="1"/>
        <end position="29"/>
    </location>
</feature>
<gene>
    <name evidence="2" type="ORF">glysoja_046911</name>
</gene>
<dbReference type="EMBL" id="KN664388">
    <property type="protein sequence ID" value="KHN10505.1"/>
    <property type="molecule type" value="Genomic_DNA"/>
</dbReference>
<dbReference type="Proteomes" id="UP000053555">
    <property type="component" value="Unassembled WGS sequence"/>
</dbReference>
<organism evidence="2">
    <name type="scientific">Glycine soja</name>
    <name type="common">Wild soybean</name>
    <dbReference type="NCBI Taxonomy" id="3848"/>
    <lineage>
        <taxon>Eukaryota</taxon>
        <taxon>Viridiplantae</taxon>
        <taxon>Streptophyta</taxon>
        <taxon>Embryophyta</taxon>
        <taxon>Tracheophyta</taxon>
        <taxon>Spermatophyta</taxon>
        <taxon>Magnoliopsida</taxon>
        <taxon>eudicotyledons</taxon>
        <taxon>Gunneridae</taxon>
        <taxon>Pentapetalae</taxon>
        <taxon>rosids</taxon>
        <taxon>fabids</taxon>
        <taxon>Fabales</taxon>
        <taxon>Fabaceae</taxon>
        <taxon>Papilionoideae</taxon>
        <taxon>50 kb inversion clade</taxon>
        <taxon>NPAAA clade</taxon>
        <taxon>indigoferoid/millettioid clade</taxon>
        <taxon>Phaseoleae</taxon>
        <taxon>Glycine</taxon>
        <taxon>Glycine subgen. Soja</taxon>
    </lineage>
</organism>
<protein>
    <submittedName>
        <fullName evidence="2">Cyclin-SDS</fullName>
    </submittedName>
</protein>
<accession>A0A0B2PN18</accession>
<name>A0A0B2PN18_GLYSO</name>
<sequence>MKASFSGSDFSAGEASCNSSRASLAGKGDANSRNEFLIDSKRNRRFEKENEVEGSESWCVDSASFASECSRNLILKFKRDTKNLEENDDVSEACTKSEITTVLKFKSRSESKNLKQNDGISCAKSIRSQTRTTSSSFGVRAWSFNEENCADLIAQSMTKHESDVYNVVTDLACSEDLCFSYCDDDGDESKYCSSQGTVFSEFHFEIFGECSQAELSDYSPSLFVDSESQFLEGSVGETPSPTHLLFLRYRKEFAALVSAPPVKNASNIEDAANVDWDDEDSYQMLRKRERKQGFVSNYGDRYFSTTEFGDIVIEQRALMVQWIVEVAILSKTASAGDSVSWSQPT</sequence>